<proteinExistence type="predicted"/>
<gene>
    <name evidence="1" type="ORF">ASPZODRAFT_71794</name>
</gene>
<name>A0A1L9SAN0_9EURO</name>
<keyword evidence="2" id="KW-1185">Reference proteome</keyword>
<dbReference type="InterPro" id="IPR011009">
    <property type="entry name" value="Kinase-like_dom_sf"/>
</dbReference>
<dbReference type="Proteomes" id="UP000184188">
    <property type="component" value="Unassembled WGS sequence"/>
</dbReference>
<evidence type="ECO:0000313" key="2">
    <source>
        <dbReference type="Proteomes" id="UP000184188"/>
    </source>
</evidence>
<dbReference type="SUPFAM" id="SSF56112">
    <property type="entry name" value="Protein kinase-like (PK-like)"/>
    <property type="match status" value="1"/>
</dbReference>
<reference evidence="2" key="1">
    <citation type="journal article" date="2017" name="Genome Biol.">
        <title>Comparative genomics reveals high biological diversity and specific adaptations in the industrially and medically important fungal genus Aspergillus.</title>
        <authorList>
            <person name="de Vries R.P."/>
            <person name="Riley R."/>
            <person name="Wiebenga A."/>
            <person name="Aguilar-Osorio G."/>
            <person name="Amillis S."/>
            <person name="Uchima C.A."/>
            <person name="Anderluh G."/>
            <person name="Asadollahi M."/>
            <person name="Askin M."/>
            <person name="Barry K."/>
            <person name="Battaglia E."/>
            <person name="Bayram O."/>
            <person name="Benocci T."/>
            <person name="Braus-Stromeyer S.A."/>
            <person name="Caldana C."/>
            <person name="Canovas D."/>
            <person name="Cerqueira G.C."/>
            <person name="Chen F."/>
            <person name="Chen W."/>
            <person name="Choi C."/>
            <person name="Clum A."/>
            <person name="Dos Santos R.A."/>
            <person name="Damasio A.R."/>
            <person name="Diallinas G."/>
            <person name="Emri T."/>
            <person name="Fekete E."/>
            <person name="Flipphi M."/>
            <person name="Freyberg S."/>
            <person name="Gallo A."/>
            <person name="Gournas C."/>
            <person name="Habgood R."/>
            <person name="Hainaut M."/>
            <person name="Harispe M.L."/>
            <person name="Henrissat B."/>
            <person name="Hilden K.S."/>
            <person name="Hope R."/>
            <person name="Hossain A."/>
            <person name="Karabika E."/>
            <person name="Karaffa L."/>
            <person name="Karanyi Z."/>
            <person name="Krasevec N."/>
            <person name="Kuo A."/>
            <person name="Kusch H."/>
            <person name="LaButti K."/>
            <person name="Lagendijk E.L."/>
            <person name="Lapidus A."/>
            <person name="Levasseur A."/>
            <person name="Lindquist E."/>
            <person name="Lipzen A."/>
            <person name="Logrieco A.F."/>
            <person name="MacCabe A."/>
            <person name="Maekelae M.R."/>
            <person name="Malavazi I."/>
            <person name="Melin P."/>
            <person name="Meyer V."/>
            <person name="Mielnichuk N."/>
            <person name="Miskei M."/>
            <person name="Molnar A.P."/>
            <person name="Mule G."/>
            <person name="Ngan C.Y."/>
            <person name="Orejas M."/>
            <person name="Orosz E."/>
            <person name="Ouedraogo J.P."/>
            <person name="Overkamp K.M."/>
            <person name="Park H.-S."/>
            <person name="Perrone G."/>
            <person name="Piumi F."/>
            <person name="Punt P.J."/>
            <person name="Ram A.F."/>
            <person name="Ramon A."/>
            <person name="Rauscher S."/>
            <person name="Record E."/>
            <person name="Riano-Pachon D.M."/>
            <person name="Robert V."/>
            <person name="Roehrig J."/>
            <person name="Ruller R."/>
            <person name="Salamov A."/>
            <person name="Salih N.S."/>
            <person name="Samson R.A."/>
            <person name="Sandor E."/>
            <person name="Sanguinetti M."/>
            <person name="Schuetze T."/>
            <person name="Sepcic K."/>
            <person name="Shelest E."/>
            <person name="Sherlock G."/>
            <person name="Sophianopoulou V."/>
            <person name="Squina F.M."/>
            <person name="Sun H."/>
            <person name="Susca A."/>
            <person name="Todd R.B."/>
            <person name="Tsang A."/>
            <person name="Unkles S.E."/>
            <person name="van de Wiele N."/>
            <person name="van Rossen-Uffink D."/>
            <person name="Oliveira J.V."/>
            <person name="Vesth T.C."/>
            <person name="Visser J."/>
            <person name="Yu J.-H."/>
            <person name="Zhou M."/>
            <person name="Andersen M.R."/>
            <person name="Archer D.B."/>
            <person name="Baker S.E."/>
            <person name="Benoit I."/>
            <person name="Brakhage A.A."/>
            <person name="Braus G.H."/>
            <person name="Fischer R."/>
            <person name="Frisvad J.C."/>
            <person name="Goldman G.H."/>
            <person name="Houbraken J."/>
            <person name="Oakley B."/>
            <person name="Pocsi I."/>
            <person name="Scazzocchio C."/>
            <person name="Seiboth B."/>
            <person name="vanKuyk P.A."/>
            <person name="Wortman J."/>
            <person name="Dyer P.S."/>
            <person name="Grigoriev I.V."/>
        </authorList>
    </citation>
    <scope>NUCLEOTIDE SEQUENCE [LARGE SCALE GENOMIC DNA]</scope>
    <source>
        <strain evidence="2">CBS 506.65</strain>
    </source>
</reference>
<evidence type="ECO:0008006" key="3">
    <source>
        <dbReference type="Google" id="ProtNLM"/>
    </source>
</evidence>
<dbReference type="GeneID" id="34616245"/>
<protein>
    <recommendedName>
        <fullName evidence="3">Protein kinase domain-containing protein</fullName>
    </recommendedName>
</protein>
<dbReference type="OrthoDB" id="4185642at2759"/>
<dbReference type="EMBL" id="KV878348">
    <property type="protein sequence ID" value="OJJ44208.1"/>
    <property type="molecule type" value="Genomic_DNA"/>
</dbReference>
<dbReference type="VEuPathDB" id="FungiDB:ASPZODRAFT_71794"/>
<dbReference type="RefSeq" id="XP_022578718.1">
    <property type="nucleotide sequence ID" value="XM_022729781.1"/>
</dbReference>
<dbReference type="Gene3D" id="1.10.510.10">
    <property type="entry name" value="Transferase(Phosphotransferase) domain 1"/>
    <property type="match status" value="1"/>
</dbReference>
<accession>A0A1L9SAN0</accession>
<dbReference type="STRING" id="1073090.A0A1L9SAN0"/>
<sequence>MAYSDDHLLRPNPDAIRIKREIAHSEASSIFEIDLQGLKCVMKLFHNNGDPGYTKKGRDLNRFRCELNAYRNLHKYGVCARGFVPQFHGSLDQIDPAAFEPFLRCFAADKFKPQAIFIEYLPNPEPLNCVNYSDARFDLIINGIKEIHAAHVKHQDAYPKNILIVPSDQERVVWVDFDVATTFKTFGAAEKQSCKDEYEVFASFRDLLRQDQKEGLPPNTKYY</sequence>
<dbReference type="AlphaFoldDB" id="A0A1L9SAN0"/>
<dbReference type="Pfam" id="PF06293">
    <property type="entry name" value="Kdo"/>
    <property type="match status" value="1"/>
</dbReference>
<organism evidence="1 2">
    <name type="scientific">Penicilliopsis zonata CBS 506.65</name>
    <dbReference type="NCBI Taxonomy" id="1073090"/>
    <lineage>
        <taxon>Eukaryota</taxon>
        <taxon>Fungi</taxon>
        <taxon>Dikarya</taxon>
        <taxon>Ascomycota</taxon>
        <taxon>Pezizomycotina</taxon>
        <taxon>Eurotiomycetes</taxon>
        <taxon>Eurotiomycetidae</taxon>
        <taxon>Eurotiales</taxon>
        <taxon>Aspergillaceae</taxon>
        <taxon>Penicilliopsis</taxon>
    </lineage>
</organism>
<evidence type="ECO:0000313" key="1">
    <source>
        <dbReference type="EMBL" id="OJJ44208.1"/>
    </source>
</evidence>